<keyword evidence="2" id="KW-1185">Reference proteome</keyword>
<evidence type="ECO:0000313" key="1">
    <source>
        <dbReference type="EMBL" id="BAN22522.1"/>
    </source>
</evidence>
<dbReference type="Proteomes" id="UP000013966">
    <property type="component" value="Chromosome 1"/>
</dbReference>
<dbReference type="STRING" id="758793.BRPE64_ACDS07680"/>
<reference evidence="1 2" key="2">
    <citation type="journal article" date="2018" name="Int. J. Syst. Evol. Microbiol.">
        <title>Burkholderia insecticola sp. nov., a gut symbiotic bacterium of the bean bug Riptortus pedestris.</title>
        <authorList>
            <person name="Takeshita K."/>
            <person name="Tamaki H."/>
            <person name="Ohbayashi T."/>
            <person name="Meng X.-Y."/>
            <person name="Sone T."/>
            <person name="Mitani Y."/>
            <person name="Peeters C."/>
            <person name="Kikuchi Y."/>
            <person name="Vandamme P."/>
        </authorList>
    </citation>
    <scope>NUCLEOTIDE SEQUENCE [LARGE SCALE GENOMIC DNA]</scope>
    <source>
        <strain evidence="1">RPE64</strain>
    </source>
</reference>
<evidence type="ECO:0000313" key="2">
    <source>
        <dbReference type="Proteomes" id="UP000013966"/>
    </source>
</evidence>
<organism evidence="1 2">
    <name type="scientific">Caballeronia insecticola</name>
    <dbReference type="NCBI Taxonomy" id="758793"/>
    <lineage>
        <taxon>Bacteria</taxon>
        <taxon>Pseudomonadati</taxon>
        <taxon>Pseudomonadota</taxon>
        <taxon>Betaproteobacteria</taxon>
        <taxon>Burkholderiales</taxon>
        <taxon>Burkholderiaceae</taxon>
        <taxon>Caballeronia</taxon>
    </lineage>
</organism>
<reference evidence="1 2" key="1">
    <citation type="journal article" date="2013" name="Genome Announc.">
        <title>Complete Genome Sequence of Burkholderia sp. Strain RPE64, Bacterial Symbiont of the Bean Bug Riptortus pedestris.</title>
        <authorList>
            <person name="Shibata T.F."/>
            <person name="Maeda T."/>
            <person name="Nikoh N."/>
            <person name="Yamaguchi K."/>
            <person name="Oshima K."/>
            <person name="Hattori M."/>
            <person name="Nishiyama T."/>
            <person name="Hasebe M."/>
            <person name="Fukatsu T."/>
            <person name="Kikuchi Y."/>
            <person name="Shigenobu S."/>
        </authorList>
    </citation>
    <scope>NUCLEOTIDE SEQUENCE [LARGE SCALE GENOMIC DNA]</scope>
</reference>
<dbReference type="HOGENOM" id="CLU_3286153_0_0_4"/>
<gene>
    <name evidence="1" type="ORF">BRPE64_ACDS07680</name>
</gene>
<name>R4WX59_9BURK</name>
<protein>
    <submittedName>
        <fullName evidence="1">Uncharacterized protein</fullName>
    </submittedName>
</protein>
<dbReference type="PATRIC" id="fig|758793.3.peg.768"/>
<dbReference type="KEGG" id="buo:BRPE64_ACDS07680"/>
<dbReference type="AlphaFoldDB" id="R4WX59"/>
<sequence length="40" mass="4413">MLREAAFGAGEGIGKYFLSPLLPISFRSMSKVLKTPDRLD</sequence>
<dbReference type="EMBL" id="AP013058">
    <property type="protein sequence ID" value="BAN22522.1"/>
    <property type="molecule type" value="Genomic_DNA"/>
</dbReference>
<proteinExistence type="predicted"/>
<accession>R4WX59</accession>